<evidence type="ECO:0000313" key="4">
    <source>
        <dbReference type="EMBL" id="GFG32013.1"/>
    </source>
</evidence>
<feature type="non-terminal residue" evidence="4">
    <location>
        <position position="144"/>
    </location>
</feature>
<dbReference type="EMBL" id="BLKM01011093">
    <property type="protein sequence ID" value="GFG32013.1"/>
    <property type="molecule type" value="Genomic_DNA"/>
</dbReference>
<dbReference type="Pfam" id="PF13359">
    <property type="entry name" value="DDE_Tnp_4"/>
    <property type="match status" value="1"/>
</dbReference>
<dbReference type="InParanoid" id="A0A6L2PHH1"/>
<keyword evidence="5" id="KW-1185">Reference proteome</keyword>
<evidence type="ECO:0000313" key="5">
    <source>
        <dbReference type="Proteomes" id="UP000502823"/>
    </source>
</evidence>
<comment type="caution">
    <text evidence="4">The sequence shown here is derived from an EMBL/GenBank/DDBJ whole genome shotgun (WGS) entry which is preliminary data.</text>
</comment>
<gene>
    <name evidence="4" type="ORF">Cfor_08532</name>
</gene>
<dbReference type="Proteomes" id="UP000502823">
    <property type="component" value="Unassembled WGS sequence"/>
</dbReference>
<name>A0A6L2PHH1_COPFO</name>
<feature type="domain" description="DDE Tnp4" evidence="3">
    <location>
        <begin position="47"/>
        <end position="142"/>
    </location>
</feature>
<dbReference type="OrthoDB" id="2570778at2759"/>
<protein>
    <recommendedName>
        <fullName evidence="3">DDE Tnp4 domain-containing protein</fullName>
    </recommendedName>
</protein>
<dbReference type="InterPro" id="IPR027806">
    <property type="entry name" value="HARBI1_dom"/>
</dbReference>
<comment type="cofactor">
    <cofactor evidence="1">
        <name>a divalent metal cation</name>
        <dbReference type="ChEBI" id="CHEBI:60240"/>
    </cofactor>
</comment>
<organism evidence="4 5">
    <name type="scientific">Coptotermes formosanus</name>
    <name type="common">Formosan subterranean termite</name>
    <dbReference type="NCBI Taxonomy" id="36987"/>
    <lineage>
        <taxon>Eukaryota</taxon>
        <taxon>Metazoa</taxon>
        <taxon>Ecdysozoa</taxon>
        <taxon>Arthropoda</taxon>
        <taxon>Hexapoda</taxon>
        <taxon>Insecta</taxon>
        <taxon>Pterygota</taxon>
        <taxon>Neoptera</taxon>
        <taxon>Polyneoptera</taxon>
        <taxon>Dictyoptera</taxon>
        <taxon>Blattodea</taxon>
        <taxon>Blattoidea</taxon>
        <taxon>Termitoidae</taxon>
        <taxon>Rhinotermitidae</taxon>
        <taxon>Coptotermes</taxon>
    </lineage>
</organism>
<sequence>MPSLNEAKWKSNAERHIEIWNLPHCIHAVDEKFICVKCFPKIGSPCFNYKGYFSAVLLARADADVLFTTVHVGYFGKNSDGSVFRASRLGHAGPEDLHTLCPASVPKDESGEIFPYYFVAGEAFPLKVNVMRLYPRRMLTNKKT</sequence>
<dbReference type="AlphaFoldDB" id="A0A6L2PHH1"/>
<accession>A0A6L2PHH1</accession>
<evidence type="ECO:0000256" key="1">
    <source>
        <dbReference type="ARBA" id="ARBA00001968"/>
    </source>
</evidence>
<reference evidence="5" key="1">
    <citation type="submission" date="2020-01" db="EMBL/GenBank/DDBJ databases">
        <title>Draft genome sequence of the Termite Coptotermes fromosanus.</title>
        <authorList>
            <person name="Itakura S."/>
            <person name="Yosikawa Y."/>
            <person name="Umezawa K."/>
        </authorList>
    </citation>
    <scope>NUCLEOTIDE SEQUENCE [LARGE SCALE GENOMIC DNA]</scope>
</reference>
<evidence type="ECO:0000259" key="3">
    <source>
        <dbReference type="Pfam" id="PF13359"/>
    </source>
</evidence>
<keyword evidence="2" id="KW-0479">Metal-binding</keyword>
<dbReference type="GO" id="GO:0046872">
    <property type="term" value="F:metal ion binding"/>
    <property type="evidence" value="ECO:0007669"/>
    <property type="project" value="UniProtKB-KW"/>
</dbReference>
<proteinExistence type="predicted"/>
<evidence type="ECO:0000256" key="2">
    <source>
        <dbReference type="ARBA" id="ARBA00022723"/>
    </source>
</evidence>